<dbReference type="Gene3D" id="1.10.260.40">
    <property type="entry name" value="lambda repressor-like DNA-binding domains"/>
    <property type="match status" value="1"/>
</dbReference>
<feature type="domain" description="HTH cro/C1-type" evidence="1">
    <location>
        <begin position="7"/>
        <end position="61"/>
    </location>
</feature>
<dbReference type="InterPro" id="IPR001387">
    <property type="entry name" value="Cro/C1-type_HTH"/>
</dbReference>
<dbReference type="InterPro" id="IPR053163">
    <property type="entry name" value="HTH-type_regulator_Rgg"/>
</dbReference>
<dbReference type="EMBL" id="AZGN01000040">
    <property type="protein sequence ID" value="KRM32938.1"/>
    <property type="molecule type" value="Genomic_DNA"/>
</dbReference>
<dbReference type="GeneID" id="75115984"/>
<dbReference type="CDD" id="cd00093">
    <property type="entry name" value="HTH_XRE"/>
    <property type="match status" value="1"/>
</dbReference>
<dbReference type="RefSeq" id="WP_057810339.1">
    <property type="nucleotide sequence ID" value="NZ_AZGN01000040.1"/>
</dbReference>
<dbReference type="SUPFAM" id="SSF47413">
    <property type="entry name" value="lambda repressor-like DNA-binding domains"/>
    <property type="match status" value="1"/>
</dbReference>
<reference evidence="2 3" key="1">
    <citation type="journal article" date="2015" name="Genome Announc.">
        <title>Expanding the biotechnology potential of lactobacilli through comparative genomics of 213 strains and associated genera.</title>
        <authorList>
            <person name="Sun Z."/>
            <person name="Harris H.M."/>
            <person name="McCann A."/>
            <person name="Guo C."/>
            <person name="Argimon S."/>
            <person name="Zhang W."/>
            <person name="Yang X."/>
            <person name="Jeffery I.B."/>
            <person name="Cooney J.C."/>
            <person name="Kagawa T.F."/>
            <person name="Liu W."/>
            <person name="Song Y."/>
            <person name="Salvetti E."/>
            <person name="Wrobel A."/>
            <person name="Rasinkangas P."/>
            <person name="Parkhill J."/>
            <person name="Rea M.C."/>
            <person name="O'Sullivan O."/>
            <person name="Ritari J."/>
            <person name="Douillard F.P."/>
            <person name="Paul Ross R."/>
            <person name="Yang R."/>
            <person name="Briner A.E."/>
            <person name="Felis G.E."/>
            <person name="de Vos W.M."/>
            <person name="Barrangou R."/>
            <person name="Klaenhammer T.R."/>
            <person name="Caufield P.W."/>
            <person name="Cui Y."/>
            <person name="Zhang H."/>
            <person name="O'Toole P.W."/>
        </authorList>
    </citation>
    <scope>NUCLEOTIDE SEQUENCE [LARGE SCALE GENOMIC DNA]</scope>
    <source>
        <strain evidence="2 3">DSM 6629</strain>
    </source>
</reference>
<sequence length="269" mass="31494">MTIGEALRKERENLHYTQTQMIENTSISLSHYSKIENDTQDIKAKDLFQLLTARKIDINEFSKEVMDNMEKSLENLSDELIKAFYRRDIKLAEQIKMSIDKFSNADELQIRSELVVAVLTNTINYTKKKLSNRLTRYFQKNNNWLTDADMLRIVGNSTRIIDFNLLAVLMDKLLEKYKKIETFPLDTQKRIGNIFINYLHVLYDYGAVRTAQKYVIFLEHLPEIPELVFCKLIGYYYDALFSGDDKRLKEISSVLKILTPKILSGLPKK</sequence>
<dbReference type="InterPro" id="IPR010982">
    <property type="entry name" value="Lambda_DNA-bd_dom_sf"/>
</dbReference>
<dbReference type="PROSITE" id="PS50943">
    <property type="entry name" value="HTH_CROC1"/>
    <property type="match status" value="1"/>
</dbReference>
<protein>
    <submittedName>
        <fullName evidence="2">Transcriptional regulator</fullName>
    </submittedName>
</protein>
<name>A0ABR5PRX7_9LACO</name>
<evidence type="ECO:0000313" key="3">
    <source>
        <dbReference type="Proteomes" id="UP000051735"/>
    </source>
</evidence>
<dbReference type="PANTHER" id="PTHR37038">
    <property type="entry name" value="TRANSCRIPTIONAL REGULATOR-RELATED"/>
    <property type="match status" value="1"/>
</dbReference>
<comment type="caution">
    <text evidence="2">The sequence shown here is derived from an EMBL/GenBank/DDBJ whole genome shotgun (WGS) entry which is preliminary data.</text>
</comment>
<keyword evidence="3" id="KW-1185">Reference proteome</keyword>
<dbReference type="Proteomes" id="UP000051735">
    <property type="component" value="Unassembled WGS sequence"/>
</dbReference>
<dbReference type="Pfam" id="PF12844">
    <property type="entry name" value="HTH_19"/>
    <property type="match status" value="1"/>
</dbReference>
<gene>
    <name evidence="2" type="ORF">FC44_GL001491</name>
</gene>
<dbReference type="SMART" id="SM00530">
    <property type="entry name" value="HTH_XRE"/>
    <property type="match status" value="1"/>
</dbReference>
<proteinExistence type="predicted"/>
<evidence type="ECO:0000259" key="1">
    <source>
        <dbReference type="PROSITE" id="PS50943"/>
    </source>
</evidence>
<evidence type="ECO:0000313" key="2">
    <source>
        <dbReference type="EMBL" id="KRM32938.1"/>
    </source>
</evidence>
<organism evidence="2 3">
    <name type="scientific">Lactobacillus intestinalis DSM 6629</name>
    <dbReference type="NCBI Taxonomy" id="1423761"/>
    <lineage>
        <taxon>Bacteria</taxon>
        <taxon>Bacillati</taxon>
        <taxon>Bacillota</taxon>
        <taxon>Bacilli</taxon>
        <taxon>Lactobacillales</taxon>
        <taxon>Lactobacillaceae</taxon>
        <taxon>Lactobacillus</taxon>
    </lineage>
</organism>
<accession>A0ABR5PRX7</accession>